<keyword evidence="3 5" id="KW-0479">Metal-binding</keyword>
<dbReference type="GO" id="GO:0004497">
    <property type="term" value="F:monooxygenase activity"/>
    <property type="evidence" value="ECO:0007669"/>
    <property type="project" value="UniProtKB-KW"/>
</dbReference>
<dbReference type="InterPro" id="IPR036396">
    <property type="entry name" value="Cyt_P450_sf"/>
</dbReference>
<keyword evidence="6" id="KW-0503">Monooxygenase</keyword>
<evidence type="ECO:0000313" key="8">
    <source>
        <dbReference type="Proteomes" id="UP001310594"/>
    </source>
</evidence>
<keyword evidence="4 5" id="KW-0408">Iron</keyword>
<evidence type="ECO:0000256" key="6">
    <source>
        <dbReference type="RuleBase" id="RU000461"/>
    </source>
</evidence>
<dbReference type="InterPro" id="IPR050121">
    <property type="entry name" value="Cytochrome_P450_monoxygenase"/>
</dbReference>
<comment type="caution">
    <text evidence="7">The sequence shown here is derived from an EMBL/GenBank/DDBJ whole genome shotgun (WGS) entry which is preliminary data.</text>
</comment>
<dbReference type="Pfam" id="PF00067">
    <property type="entry name" value="p450"/>
    <property type="match status" value="1"/>
</dbReference>
<dbReference type="AlphaFoldDB" id="A0AAN8A5G8"/>
<proteinExistence type="inferred from homology"/>
<evidence type="ECO:0000256" key="5">
    <source>
        <dbReference type="PIRSR" id="PIRSR602403-1"/>
    </source>
</evidence>
<dbReference type="PRINTS" id="PR00465">
    <property type="entry name" value="EP450IV"/>
</dbReference>
<accession>A0AAN8A5G8</accession>
<feature type="binding site" description="axial binding residue" evidence="5">
    <location>
        <position position="432"/>
    </location>
    <ligand>
        <name>heme</name>
        <dbReference type="ChEBI" id="CHEBI:30413"/>
    </ligand>
    <ligandPart>
        <name>Fe</name>
        <dbReference type="ChEBI" id="CHEBI:18248"/>
    </ligandPart>
</feature>
<dbReference type="InterPro" id="IPR002403">
    <property type="entry name" value="Cyt_P450_E_grp-IV"/>
</dbReference>
<dbReference type="GO" id="GO:0020037">
    <property type="term" value="F:heme binding"/>
    <property type="evidence" value="ECO:0007669"/>
    <property type="project" value="InterPro"/>
</dbReference>
<dbReference type="Gene3D" id="1.10.630.10">
    <property type="entry name" value="Cytochrome P450"/>
    <property type="match status" value="1"/>
</dbReference>
<keyword evidence="5 6" id="KW-0349">Heme</keyword>
<dbReference type="EMBL" id="JAVRQU010000002">
    <property type="protein sequence ID" value="KAK5706880.1"/>
    <property type="molecule type" value="Genomic_DNA"/>
</dbReference>
<sequence>MLPALHVFGVLLILIWLIYKLVITPAFLSPLSKLPAAHWSSHLSARWFDRQCATFGELKTLYATHQRLGQIVRLGPNEVSVVSEEGLKKVYTAGLDKSNWYDSFRVYGVQNLVCTLDHKTHSAVRKTIAGLYTKSYLQHSGALDGLSRRIVVEGLLPGISRDGCGVQGMDVVKLFECVGVDFISGYVFGATVGTDFLNDQYGRDRYFGEWERLRETPSLTEQPIMEALFMDMCKAAVASGKDSVAVKMHQELSSKALQWNLSEEEVMTRCASEMVDHIIATQETNTVTLTYILYRLSQHPELQEQLRDELRASNSTIAHGGSLNLSPSARIDTLPLLHAIITETLRLHAANPARMRRVSPPAGLDLHVVFIPRDTIISTNAYCLHRNADVFPRPFEWLPERWLAPPNGKTNASGTPTMRRWFWAFGSGSRGCVGQNFALQIIKLAVAAIYSNYTTVIVNEDGIEQSDSYNSGPVSNKLILRFVPMREADVGN</sequence>
<dbReference type="GO" id="GO:0016705">
    <property type="term" value="F:oxidoreductase activity, acting on paired donors, with incorporation or reduction of molecular oxygen"/>
    <property type="evidence" value="ECO:0007669"/>
    <property type="project" value="InterPro"/>
</dbReference>
<dbReference type="GO" id="GO:0005506">
    <property type="term" value="F:iron ion binding"/>
    <property type="evidence" value="ECO:0007669"/>
    <property type="project" value="InterPro"/>
</dbReference>
<dbReference type="InterPro" id="IPR001128">
    <property type="entry name" value="Cyt_P450"/>
</dbReference>
<name>A0AAN8A5G8_9PEZI</name>
<evidence type="ECO:0000256" key="2">
    <source>
        <dbReference type="ARBA" id="ARBA00010617"/>
    </source>
</evidence>
<dbReference type="PANTHER" id="PTHR24305">
    <property type="entry name" value="CYTOCHROME P450"/>
    <property type="match status" value="1"/>
</dbReference>
<evidence type="ECO:0000256" key="1">
    <source>
        <dbReference type="ARBA" id="ARBA00001971"/>
    </source>
</evidence>
<dbReference type="PRINTS" id="PR00385">
    <property type="entry name" value="P450"/>
</dbReference>
<dbReference type="CDD" id="cd11059">
    <property type="entry name" value="CYP_fungal"/>
    <property type="match status" value="1"/>
</dbReference>
<evidence type="ECO:0000313" key="7">
    <source>
        <dbReference type="EMBL" id="KAK5706880.1"/>
    </source>
</evidence>
<evidence type="ECO:0008006" key="9">
    <source>
        <dbReference type="Google" id="ProtNLM"/>
    </source>
</evidence>
<dbReference type="InterPro" id="IPR017972">
    <property type="entry name" value="Cyt_P450_CS"/>
</dbReference>
<comment type="similarity">
    <text evidence="2 6">Belongs to the cytochrome P450 family.</text>
</comment>
<gene>
    <name evidence="7" type="ORF">LTR97_001872</name>
</gene>
<evidence type="ECO:0000256" key="4">
    <source>
        <dbReference type="ARBA" id="ARBA00023004"/>
    </source>
</evidence>
<reference evidence="7" key="1">
    <citation type="submission" date="2023-08" db="EMBL/GenBank/DDBJ databases">
        <title>Black Yeasts Isolated from many extreme environments.</title>
        <authorList>
            <person name="Coleine C."/>
            <person name="Stajich J.E."/>
            <person name="Selbmann L."/>
        </authorList>
    </citation>
    <scope>NUCLEOTIDE SEQUENCE</scope>
    <source>
        <strain evidence="7">CCFEE 5810</strain>
    </source>
</reference>
<evidence type="ECO:0000256" key="3">
    <source>
        <dbReference type="ARBA" id="ARBA00022723"/>
    </source>
</evidence>
<dbReference type="SUPFAM" id="SSF48264">
    <property type="entry name" value="Cytochrome P450"/>
    <property type="match status" value="1"/>
</dbReference>
<protein>
    <recommendedName>
        <fullName evidence="9">Cytochrome P450</fullName>
    </recommendedName>
</protein>
<dbReference type="Proteomes" id="UP001310594">
    <property type="component" value="Unassembled WGS sequence"/>
</dbReference>
<dbReference type="PANTHER" id="PTHR24305:SF166">
    <property type="entry name" value="CYTOCHROME P450 12A4, MITOCHONDRIAL-RELATED"/>
    <property type="match status" value="1"/>
</dbReference>
<keyword evidence="6" id="KW-0560">Oxidoreductase</keyword>
<dbReference type="PROSITE" id="PS00086">
    <property type="entry name" value="CYTOCHROME_P450"/>
    <property type="match status" value="1"/>
</dbReference>
<organism evidence="7 8">
    <name type="scientific">Elasticomyces elasticus</name>
    <dbReference type="NCBI Taxonomy" id="574655"/>
    <lineage>
        <taxon>Eukaryota</taxon>
        <taxon>Fungi</taxon>
        <taxon>Dikarya</taxon>
        <taxon>Ascomycota</taxon>
        <taxon>Pezizomycotina</taxon>
        <taxon>Dothideomycetes</taxon>
        <taxon>Dothideomycetidae</taxon>
        <taxon>Mycosphaerellales</taxon>
        <taxon>Teratosphaeriaceae</taxon>
        <taxon>Elasticomyces</taxon>
    </lineage>
</organism>
<comment type="cofactor">
    <cofactor evidence="1 5">
        <name>heme</name>
        <dbReference type="ChEBI" id="CHEBI:30413"/>
    </cofactor>
</comment>